<comment type="caution">
    <text evidence="1">The sequence shown here is derived from an EMBL/GenBank/DDBJ whole genome shotgun (WGS) entry which is preliminary data.</text>
</comment>
<dbReference type="AlphaFoldDB" id="A0A0R1HKA0"/>
<accession>A0A0R1HKA0</accession>
<sequence>MRGMKNFYRKFERTDELFEFYWNLGALRLHYNVKQGTAVAEFATHTENAQVTDPQLVSRLTNLDMLDCVRERYSVAHFELPVFSELLARCGVARLTYTFALEMMSMYNTEDKLVLAHTRFEKDSLA</sequence>
<keyword evidence="2" id="KW-1185">Reference proteome</keyword>
<evidence type="ECO:0000313" key="1">
    <source>
        <dbReference type="EMBL" id="KRK47077.1"/>
    </source>
</evidence>
<dbReference type="Proteomes" id="UP000050911">
    <property type="component" value="Unassembled WGS sequence"/>
</dbReference>
<gene>
    <name evidence="1" type="ORF">FC96_GL000696</name>
</gene>
<protein>
    <submittedName>
        <fullName evidence="1">Uncharacterized protein</fullName>
    </submittedName>
</protein>
<dbReference type="EMBL" id="AZCX01000012">
    <property type="protein sequence ID" value="KRK47077.1"/>
    <property type="molecule type" value="Genomic_DNA"/>
</dbReference>
<proteinExistence type="predicted"/>
<evidence type="ECO:0000313" key="2">
    <source>
        <dbReference type="Proteomes" id="UP000050911"/>
    </source>
</evidence>
<name>A0A0R1HKA0_9LACO</name>
<reference evidence="1 2" key="1">
    <citation type="journal article" date="2015" name="Genome Announc.">
        <title>Expanding the biotechnology potential of lactobacilli through comparative genomics of 213 strains and associated genera.</title>
        <authorList>
            <person name="Sun Z."/>
            <person name="Harris H.M."/>
            <person name="McCann A."/>
            <person name="Guo C."/>
            <person name="Argimon S."/>
            <person name="Zhang W."/>
            <person name="Yang X."/>
            <person name="Jeffery I.B."/>
            <person name="Cooney J.C."/>
            <person name="Kagawa T.F."/>
            <person name="Liu W."/>
            <person name="Song Y."/>
            <person name="Salvetti E."/>
            <person name="Wrobel A."/>
            <person name="Rasinkangas P."/>
            <person name="Parkhill J."/>
            <person name="Rea M.C."/>
            <person name="O'Sullivan O."/>
            <person name="Ritari J."/>
            <person name="Douillard F.P."/>
            <person name="Paul Ross R."/>
            <person name="Yang R."/>
            <person name="Briner A.E."/>
            <person name="Felis G.E."/>
            <person name="de Vos W.M."/>
            <person name="Barrangou R."/>
            <person name="Klaenhammer T.R."/>
            <person name="Caufield P.W."/>
            <person name="Cui Y."/>
            <person name="Zhang H."/>
            <person name="O'Toole P.W."/>
        </authorList>
    </citation>
    <scope>NUCLEOTIDE SEQUENCE [LARGE SCALE GENOMIC DNA]</scope>
    <source>
        <strain evidence="1 2">JCM 15530</strain>
    </source>
</reference>
<dbReference type="PATRIC" id="fig|1302272.5.peg.694"/>
<dbReference type="STRING" id="1302272.FC96_GL000696"/>
<organism evidence="1 2">
    <name type="scientific">Secundilactobacillus kimchicus JCM 15530</name>
    <dbReference type="NCBI Taxonomy" id="1302272"/>
    <lineage>
        <taxon>Bacteria</taxon>
        <taxon>Bacillati</taxon>
        <taxon>Bacillota</taxon>
        <taxon>Bacilli</taxon>
        <taxon>Lactobacillales</taxon>
        <taxon>Lactobacillaceae</taxon>
        <taxon>Secundilactobacillus</taxon>
    </lineage>
</organism>